<dbReference type="RefSeq" id="WP_379840329.1">
    <property type="nucleotide sequence ID" value="NZ_JBHRYQ010000002.1"/>
</dbReference>
<keyword evidence="3" id="KW-1185">Reference proteome</keyword>
<name>A0ABV7Z2E5_9BACT</name>
<dbReference type="Pfam" id="PF01656">
    <property type="entry name" value="CbiA"/>
    <property type="match status" value="1"/>
</dbReference>
<dbReference type="Gene3D" id="3.40.50.300">
    <property type="entry name" value="P-loop containing nucleotide triphosphate hydrolases"/>
    <property type="match status" value="1"/>
</dbReference>
<dbReference type="EMBL" id="JBHRYQ010000002">
    <property type="protein sequence ID" value="MFC3813341.1"/>
    <property type="molecule type" value="Genomic_DNA"/>
</dbReference>
<evidence type="ECO:0000313" key="2">
    <source>
        <dbReference type="EMBL" id="MFC3813341.1"/>
    </source>
</evidence>
<feature type="domain" description="CobQ/CobB/MinD/ParA nucleotide binding" evidence="1">
    <location>
        <begin position="4"/>
        <end position="164"/>
    </location>
</feature>
<comment type="caution">
    <text evidence="2">The sequence shown here is derived from an EMBL/GenBank/DDBJ whole genome shotgun (WGS) entry which is preliminary data.</text>
</comment>
<dbReference type="InterPro" id="IPR002586">
    <property type="entry name" value="CobQ/CobB/MinD/ParA_Nub-bd_dom"/>
</dbReference>
<dbReference type="InterPro" id="IPR050678">
    <property type="entry name" value="DNA_Partitioning_ATPase"/>
</dbReference>
<organism evidence="2 3">
    <name type="scientific">Lacihabitans lacunae</name>
    <dbReference type="NCBI Taxonomy" id="1028214"/>
    <lineage>
        <taxon>Bacteria</taxon>
        <taxon>Pseudomonadati</taxon>
        <taxon>Bacteroidota</taxon>
        <taxon>Cytophagia</taxon>
        <taxon>Cytophagales</taxon>
        <taxon>Leadbetterellaceae</taxon>
        <taxon>Lacihabitans</taxon>
    </lineage>
</organism>
<dbReference type="Proteomes" id="UP001595616">
    <property type="component" value="Unassembled WGS sequence"/>
</dbReference>
<dbReference type="CDD" id="cd02042">
    <property type="entry name" value="ParAB_family"/>
    <property type="match status" value="1"/>
</dbReference>
<dbReference type="PANTHER" id="PTHR13696">
    <property type="entry name" value="P-LOOP CONTAINING NUCLEOSIDE TRIPHOSPHATE HYDROLASE"/>
    <property type="match status" value="1"/>
</dbReference>
<evidence type="ECO:0000259" key="1">
    <source>
        <dbReference type="Pfam" id="PF01656"/>
    </source>
</evidence>
<dbReference type="PANTHER" id="PTHR13696:SF96">
    <property type="entry name" value="COBQ_COBB_MIND_PARA NUCLEOTIDE BINDING DOMAIN-CONTAINING PROTEIN"/>
    <property type="match status" value="1"/>
</dbReference>
<reference evidence="3" key="1">
    <citation type="journal article" date="2019" name="Int. J. Syst. Evol. Microbiol.">
        <title>The Global Catalogue of Microorganisms (GCM) 10K type strain sequencing project: providing services to taxonomists for standard genome sequencing and annotation.</title>
        <authorList>
            <consortium name="The Broad Institute Genomics Platform"/>
            <consortium name="The Broad Institute Genome Sequencing Center for Infectious Disease"/>
            <person name="Wu L."/>
            <person name="Ma J."/>
        </authorList>
    </citation>
    <scope>NUCLEOTIDE SEQUENCE [LARGE SCALE GENOMIC DNA]</scope>
    <source>
        <strain evidence="3">CECT 7956</strain>
    </source>
</reference>
<sequence>MKIIAVANTENKQGKTTLAINIAYFFTSQNIKTVIIDVQGNTDGLGQYEGLSRVDVVPIEYLSDIKDEYDIGIIDPPQYLHPLMSEIFKISDFILIPIVPTDINLVSFNQTIQNYLEIKKERTRLKAKIVLNIVPNNKVLVDKALEILFNTGIKIHATVIHFRSLYKNELQINKVLELVSEDRLAKEEIKSLCRELLKEINL</sequence>
<evidence type="ECO:0000313" key="3">
    <source>
        <dbReference type="Proteomes" id="UP001595616"/>
    </source>
</evidence>
<protein>
    <submittedName>
        <fullName evidence="2">ParA family protein</fullName>
    </submittedName>
</protein>
<proteinExistence type="predicted"/>
<dbReference type="SUPFAM" id="SSF52540">
    <property type="entry name" value="P-loop containing nucleoside triphosphate hydrolases"/>
    <property type="match status" value="1"/>
</dbReference>
<accession>A0ABV7Z2E5</accession>
<dbReference type="InterPro" id="IPR027417">
    <property type="entry name" value="P-loop_NTPase"/>
</dbReference>
<gene>
    <name evidence="2" type="ORF">ACFOOI_21940</name>
</gene>